<dbReference type="EnsemblPlants" id="TuG1812G0300002139.01.T01">
    <property type="protein sequence ID" value="TuG1812G0300002139.01.T01"/>
    <property type="gene ID" value="TuG1812G0300002139.01"/>
</dbReference>
<reference evidence="2" key="2">
    <citation type="submission" date="2018-03" db="EMBL/GenBank/DDBJ databases">
        <title>The Triticum urartu genome reveals the dynamic nature of wheat genome evolution.</title>
        <authorList>
            <person name="Ling H."/>
            <person name="Ma B."/>
            <person name="Shi X."/>
            <person name="Liu H."/>
            <person name="Dong L."/>
            <person name="Sun H."/>
            <person name="Cao Y."/>
            <person name="Gao Q."/>
            <person name="Zheng S."/>
            <person name="Li Y."/>
            <person name="Yu Y."/>
            <person name="Du H."/>
            <person name="Qi M."/>
            <person name="Li Y."/>
            <person name="Yu H."/>
            <person name="Cui Y."/>
            <person name="Wang N."/>
            <person name="Chen C."/>
            <person name="Wu H."/>
            <person name="Zhao Y."/>
            <person name="Zhang J."/>
            <person name="Li Y."/>
            <person name="Zhou W."/>
            <person name="Zhang B."/>
            <person name="Hu W."/>
            <person name="Eijk M."/>
            <person name="Tang J."/>
            <person name="Witsenboer H."/>
            <person name="Zhao S."/>
            <person name="Li Z."/>
            <person name="Zhang A."/>
            <person name="Wang D."/>
            <person name="Liang C."/>
        </authorList>
    </citation>
    <scope>NUCLEOTIDE SEQUENCE [LARGE SCALE GENOMIC DNA]</scope>
    <source>
        <strain evidence="2">cv. G1812</strain>
    </source>
</reference>
<dbReference type="Gramene" id="TuG1812G0300002140.01.T01">
    <property type="protein sequence ID" value="TuG1812G0300002140.01.T01"/>
    <property type="gene ID" value="TuG1812G0300002140.01"/>
</dbReference>
<accession>A0A8R7TUS9</accession>
<reference evidence="3" key="1">
    <citation type="journal article" date="2013" name="Nature">
        <title>Draft genome of the wheat A-genome progenitor Triticum urartu.</title>
        <authorList>
            <person name="Ling H.Q."/>
            <person name="Zhao S."/>
            <person name="Liu D."/>
            <person name="Wang J."/>
            <person name="Sun H."/>
            <person name="Zhang C."/>
            <person name="Fan H."/>
            <person name="Li D."/>
            <person name="Dong L."/>
            <person name="Tao Y."/>
            <person name="Gao C."/>
            <person name="Wu H."/>
            <person name="Li Y."/>
            <person name="Cui Y."/>
            <person name="Guo X."/>
            <person name="Zheng S."/>
            <person name="Wang B."/>
            <person name="Yu K."/>
            <person name="Liang Q."/>
            <person name="Yang W."/>
            <person name="Lou X."/>
            <person name="Chen J."/>
            <person name="Feng M."/>
            <person name="Jian J."/>
            <person name="Zhang X."/>
            <person name="Luo G."/>
            <person name="Jiang Y."/>
            <person name="Liu J."/>
            <person name="Wang Z."/>
            <person name="Sha Y."/>
            <person name="Zhang B."/>
            <person name="Wu H."/>
            <person name="Tang D."/>
            <person name="Shen Q."/>
            <person name="Xue P."/>
            <person name="Zou S."/>
            <person name="Wang X."/>
            <person name="Liu X."/>
            <person name="Wang F."/>
            <person name="Yang Y."/>
            <person name="An X."/>
            <person name="Dong Z."/>
            <person name="Zhang K."/>
            <person name="Zhang X."/>
            <person name="Luo M.C."/>
            <person name="Dvorak J."/>
            <person name="Tong Y."/>
            <person name="Wang J."/>
            <person name="Yang H."/>
            <person name="Li Z."/>
            <person name="Wang D."/>
            <person name="Zhang A."/>
            <person name="Wang J."/>
        </authorList>
    </citation>
    <scope>NUCLEOTIDE SEQUENCE</scope>
    <source>
        <strain evidence="3">cv. G1812</strain>
    </source>
</reference>
<organism evidence="2 3">
    <name type="scientific">Triticum urartu</name>
    <name type="common">Red wild einkorn</name>
    <name type="synonym">Crithodium urartu</name>
    <dbReference type="NCBI Taxonomy" id="4572"/>
    <lineage>
        <taxon>Eukaryota</taxon>
        <taxon>Viridiplantae</taxon>
        <taxon>Streptophyta</taxon>
        <taxon>Embryophyta</taxon>
        <taxon>Tracheophyta</taxon>
        <taxon>Spermatophyta</taxon>
        <taxon>Magnoliopsida</taxon>
        <taxon>Liliopsida</taxon>
        <taxon>Poales</taxon>
        <taxon>Poaceae</taxon>
        <taxon>BOP clade</taxon>
        <taxon>Pooideae</taxon>
        <taxon>Triticodae</taxon>
        <taxon>Triticeae</taxon>
        <taxon>Triticinae</taxon>
        <taxon>Triticum</taxon>
    </lineage>
</organism>
<evidence type="ECO:0000313" key="2">
    <source>
        <dbReference type="EnsemblPlants" id="TuG1812G0300002139.01.T01"/>
    </source>
</evidence>
<dbReference type="AlphaFoldDB" id="A0A8R7TUS9"/>
<name>A0A8R7TUS9_TRIUA</name>
<protein>
    <submittedName>
        <fullName evidence="2">Uncharacterized protein</fullName>
    </submittedName>
</protein>
<reference evidence="2" key="3">
    <citation type="submission" date="2022-06" db="UniProtKB">
        <authorList>
            <consortium name="EnsemblPlants"/>
        </authorList>
    </citation>
    <scope>IDENTIFICATION</scope>
</reference>
<dbReference type="EnsemblPlants" id="TuG1812G0300002140.01.T01">
    <property type="protein sequence ID" value="TuG1812G0300002140.01.T01"/>
    <property type="gene ID" value="TuG1812G0300002140.01"/>
</dbReference>
<dbReference type="EnsemblPlants" id="TuG1812G0300002140.01.T02">
    <property type="protein sequence ID" value="TuG1812G0300002140.01.T02"/>
    <property type="gene ID" value="TuG1812G0300002140.01"/>
</dbReference>
<proteinExistence type="predicted"/>
<keyword evidence="3" id="KW-1185">Reference proteome</keyword>
<dbReference type="Proteomes" id="UP000015106">
    <property type="component" value="Chromosome 3"/>
</dbReference>
<dbReference type="Gramene" id="TuG1812G0300002139.01.T01">
    <property type="protein sequence ID" value="TuG1812G0300002139.01.T01"/>
    <property type="gene ID" value="TuG1812G0300002139.01"/>
</dbReference>
<evidence type="ECO:0000256" key="1">
    <source>
        <dbReference type="SAM" id="MobiDB-lite"/>
    </source>
</evidence>
<sequence>MRPAASAGEQRGCYHLSSYPPRFSIGAGDRRRHRPPGTPLHCRRLDEENSKMLAYASDVGRFSFRGDLTMAQGPPLPCCGAAASWALLKGEGGTSEGGSRCVLLKQPVVVVA</sequence>
<evidence type="ECO:0000313" key="3">
    <source>
        <dbReference type="Proteomes" id="UP000015106"/>
    </source>
</evidence>
<feature type="region of interest" description="Disordered" evidence="1">
    <location>
        <begin position="24"/>
        <end position="43"/>
    </location>
</feature>
<dbReference type="Gramene" id="TuG1812G0300002140.01.T02">
    <property type="protein sequence ID" value="TuG1812G0300002140.01.T02"/>
    <property type="gene ID" value="TuG1812G0300002140.01"/>
</dbReference>